<evidence type="ECO:0000256" key="3">
    <source>
        <dbReference type="ARBA" id="ARBA00022989"/>
    </source>
</evidence>
<evidence type="ECO:0000313" key="6">
    <source>
        <dbReference type="EMBL" id="GAA0393235.1"/>
    </source>
</evidence>
<dbReference type="RefSeq" id="WP_343861506.1">
    <property type="nucleotide sequence ID" value="NZ_BAAACX010000009.1"/>
</dbReference>
<feature type="transmembrane region" description="Helical" evidence="5">
    <location>
        <begin position="223"/>
        <end position="246"/>
    </location>
</feature>
<dbReference type="CDD" id="cd03682">
    <property type="entry name" value="ClC_sycA_like"/>
    <property type="match status" value="1"/>
</dbReference>
<dbReference type="Pfam" id="PF00654">
    <property type="entry name" value="Voltage_CLC"/>
    <property type="match status" value="1"/>
</dbReference>
<accession>A0ABN0YEY3</accession>
<dbReference type="SUPFAM" id="SSF81340">
    <property type="entry name" value="Clc chloride channel"/>
    <property type="match status" value="1"/>
</dbReference>
<comment type="subcellular location">
    <subcellularLocation>
        <location evidence="1">Membrane</location>
        <topology evidence="1">Multi-pass membrane protein</topology>
    </subcellularLocation>
</comment>
<evidence type="ECO:0000256" key="4">
    <source>
        <dbReference type="ARBA" id="ARBA00023136"/>
    </source>
</evidence>
<keyword evidence="3 5" id="KW-1133">Transmembrane helix</keyword>
<feature type="transmembrane region" description="Helical" evidence="5">
    <location>
        <begin position="332"/>
        <end position="351"/>
    </location>
</feature>
<keyword evidence="2 5" id="KW-0812">Transmembrane</keyword>
<dbReference type="PANTHER" id="PTHR43427:SF12">
    <property type="entry name" value="CHLORIDE TRANSPORTER"/>
    <property type="match status" value="1"/>
</dbReference>
<dbReference type="InterPro" id="IPR050368">
    <property type="entry name" value="ClC-type_chloride_channel"/>
</dbReference>
<dbReference type="InterPro" id="IPR001807">
    <property type="entry name" value="ClC"/>
</dbReference>
<feature type="transmembrane region" description="Helical" evidence="5">
    <location>
        <begin position="357"/>
        <end position="379"/>
    </location>
</feature>
<protein>
    <submittedName>
        <fullName evidence="6">Voltage-gated chloride channel family protein</fullName>
    </submittedName>
</protein>
<gene>
    <name evidence="6" type="ORF">GCM10008933_25080</name>
</gene>
<feature type="transmembrane region" description="Helical" evidence="5">
    <location>
        <begin position="386"/>
        <end position="407"/>
    </location>
</feature>
<dbReference type="Proteomes" id="UP001500340">
    <property type="component" value="Unassembled WGS sequence"/>
</dbReference>
<sequence length="444" mass="47280">MNEQNGEKRERLLYGFPHIAYLGSFLKWLVLGGIVGILAGSASALFLHSLDYVTQQRLSHPWLLFLLPVGGALVSYMYMKFGGSSSRGNNLILEGIQNGGETIPLRMAPLVLFGTLITHLFGGSAGREGTAVQMGGSLAEWFGKMIKIDALDRRILLMCGISGGFGSVFGTPLAGTVFGLEVIAIGLMSYSALIPCFAASFIGDIVATHVWGVHHTSYSVDLIPALSVAVLLKVLLASVIFGLAGLCFSELTHFLKRTFSRLFKNPILKSAVGGVIVIALVYIVGSRDYLGLGIPLITSSMTEGVSPFAFLWKLLFTSITLGTGFQGGEVTPLFVIGSTLGHSLAGLLHIYGPFLAALGFIAVFSGATSTPIACFIMGIEIFGSEGALYMFIACIVSYVFSGHTGIYSSQQIGMSKSGLLRVDTGSSLEDWKKTKKKARQSSNN</sequence>
<proteinExistence type="predicted"/>
<feature type="transmembrane region" description="Helical" evidence="5">
    <location>
        <begin position="155"/>
        <end position="180"/>
    </location>
</feature>
<evidence type="ECO:0000256" key="1">
    <source>
        <dbReference type="ARBA" id="ARBA00004141"/>
    </source>
</evidence>
<dbReference type="EMBL" id="BAAACX010000009">
    <property type="protein sequence ID" value="GAA0393235.1"/>
    <property type="molecule type" value="Genomic_DNA"/>
</dbReference>
<organism evidence="6 7">
    <name type="scientific">Paenibacillus motobuensis</name>
    <dbReference type="NCBI Taxonomy" id="295324"/>
    <lineage>
        <taxon>Bacteria</taxon>
        <taxon>Bacillati</taxon>
        <taxon>Bacillota</taxon>
        <taxon>Bacilli</taxon>
        <taxon>Bacillales</taxon>
        <taxon>Paenibacillaceae</taxon>
        <taxon>Paenibacillus</taxon>
    </lineage>
</organism>
<evidence type="ECO:0000256" key="5">
    <source>
        <dbReference type="SAM" id="Phobius"/>
    </source>
</evidence>
<keyword evidence="4 5" id="KW-0472">Membrane</keyword>
<feature type="transmembrane region" description="Helical" evidence="5">
    <location>
        <begin position="192"/>
        <end position="211"/>
    </location>
</feature>
<keyword evidence="7" id="KW-1185">Reference proteome</keyword>
<feature type="transmembrane region" description="Helical" evidence="5">
    <location>
        <begin position="28"/>
        <end position="50"/>
    </location>
</feature>
<feature type="transmembrane region" description="Helical" evidence="5">
    <location>
        <begin position="62"/>
        <end position="79"/>
    </location>
</feature>
<reference evidence="6 7" key="1">
    <citation type="journal article" date="2019" name="Int. J. Syst. Evol. Microbiol.">
        <title>The Global Catalogue of Microorganisms (GCM) 10K type strain sequencing project: providing services to taxonomists for standard genome sequencing and annotation.</title>
        <authorList>
            <consortium name="The Broad Institute Genomics Platform"/>
            <consortium name="The Broad Institute Genome Sequencing Center for Infectious Disease"/>
            <person name="Wu L."/>
            <person name="Ma J."/>
        </authorList>
    </citation>
    <scope>NUCLEOTIDE SEQUENCE [LARGE SCALE GENOMIC DNA]</scope>
    <source>
        <strain evidence="6 7">JCM 12774</strain>
    </source>
</reference>
<evidence type="ECO:0000313" key="7">
    <source>
        <dbReference type="Proteomes" id="UP001500340"/>
    </source>
</evidence>
<dbReference type="InterPro" id="IPR014743">
    <property type="entry name" value="Cl-channel_core"/>
</dbReference>
<dbReference type="PRINTS" id="PR00762">
    <property type="entry name" value="CLCHANNEL"/>
</dbReference>
<name>A0ABN0YEY3_9BACL</name>
<evidence type="ECO:0000256" key="2">
    <source>
        <dbReference type="ARBA" id="ARBA00022692"/>
    </source>
</evidence>
<comment type="caution">
    <text evidence="6">The sequence shown here is derived from an EMBL/GenBank/DDBJ whole genome shotgun (WGS) entry which is preliminary data.</text>
</comment>
<dbReference type="Gene3D" id="1.10.3080.10">
    <property type="entry name" value="Clc chloride channel"/>
    <property type="match status" value="1"/>
</dbReference>
<dbReference type="PANTHER" id="PTHR43427">
    <property type="entry name" value="CHLORIDE CHANNEL PROTEIN CLC-E"/>
    <property type="match status" value="1"/>
</dbReference>
<feature type="transmembrane region" description="Helical" evidence="5">
    <location>
        <begin position="267"/>
        <end position="285"/>
    </location>
</feature>